<dbReference type="EMBL" id="JACIHM010000010">
    <property type="protein sequence ID" value="MBB4449104.1"/>
    <property type="molecule type" value="Genomic_DNA"/>
</dbReference>
<dbReference type="Proteomes" id="UP000520770">
    <property type="component" value="Unassembled WGS sequence"/>
</dbReference>
<evidence type="ECO:0000313" key="8">
    <source>
        <dbReference type="Proteomes" id="UP000524535"/>
    </source>
</evidence>
<dbReference type="InterPro" id="IPR002942">
    <property type="entry name" value="S4_RNA-bd"/>
</dbReference>
<evidence type="ECO:0000313" key="7">
    <source>
        <dbReference type="Proteomes" id="UP000520770"/>
    </source>
</evidence>
<dbReference type="Proteomes" id="UP000524535">
    <property type="component" value="Unassembled WGS sequence"/>
</dbReference>
<dbReference type="RefSeq" id="WP_183829187.1">
    <property type="nucleotide sequence ID" value="NZ_JACIGW010000009.1"/>
</dbReference>
<organism evidence="4 7">
    <name type="scientific">Aliirhizobium cellulosilyticum</name>
    <dbReference type="NCBI Taxonomy" id="393664"/>
    <lineage>
        <taxon>Bacteria</taxon>
        <taxon>Pseudomonadati</taxon>
        <taxon>Pseudomonadota</taxon>
        <taxon>Alphaproteobacteria</taxon>
        <taxon>Hyphomicrobiales</taxon>
        <taxon>Rhizobiaceae</taxon>
        <taxon>Aliirhizobium</taxon>
    </lineage>
</organism>
<sequence>MSEKPSGDLRQRIDKWLFFTRMVKSRSLAQGLLNSGHVKVNGASIRQPSFQVKVGDRVEIALDRRDLILVVKSGGDRRGPYEEAKELYEDLTPPREKTERLTMLEQAQRIKGSGRPTKKERRETDRLFPNAGDADLGAGINWDDD</sequence>
<evidence type="ECO:0000256" key="1">
    <source>
        <dbReference type="PROSITE-ProRule" id="PRU00182"/>
    </source>
</evidence>
<keyword evidence="4" id="KW-0346">Stress response</keyword>
<dbReference type="InterPro" id="IPR036986">
    <property type="entry name" value="S4_RNA-bd_sf"/>
</dbReference>
<evidence type="ECO:0000313" key="5">
    <source>
        <dbReference type="EMBL" id="MBB4414488.1"/>
    </source>
</evidence>
<reference evidence="7 8" key="1">
    <citation type="submission" date="2020-08" db="EMBL/GenBank/DDBJ databases">
        <title>Genomic Encyclopedia of Type Strains, Phase IV (KMG-V): Genome sequencing to study the core and pangenomes of soil and plant-associated prokaryotes.</title>
        <authorList>
            <person name="Whitman W."/>
        </authorList>
    </citation>
    <scope>NUCLEOTIDE SEQUENCE [LARGE SCALE GENOMIC DNA]</scope>
    <source>
        <strain evidence="5 8">SEMIA 444</strain>
        <strain evidence="4 7">SEMIA 448</strain>
        <strain evidence="6 9">SEMIA 452</strain>
    </source>
</reference>
<dbReference type="GO" id="GO:0003723">
    <property type="term" value="F:RNA binding"/>
    <property type="evidence" value="ECO:0007669"/>
    <property type="project" value="UniProtKB-KW"/>
</dbReference>
<dbReference type="CDD" id="cd00165">
    <property type="entry name" value="S4"/>
    <property type="match status" value="1"/>
</dbReference>
<dbReference type="SMART" id="SM00363">
    <property type="entry name" value="S4"/>
    <property type="match status" value="1"/>
</dbReference>
<dbReference type="EMBL" id="JACIGW010000009">
    <property type="protein sequence ID" value="MBB4351220.1"/>
    <property type="molecule type" value="Genomic_DNA"/>
</dbReference>
<name>A0A7W6SCI5_9HYPH</name>
<keyword evidence="8" id="KW-1185">Reference proteome</keyword>
<evidence type="ECO:0000259" key="3">
    <source>
        <dbReference type="SMART" id="SM00363"/>
    </source>
</evidence>
<feature type="domain" description="RNA-binding S4" evidence="3">
    <location>
        <begin position="11"/>
        <end position="76"/>
    </location>
</feature>
<dbReference type="EMBL" id="JACIGY010000010">
    <property type="protein sequence ID" value="MBB4414488.1"/>
    <property type="molecule type" value="Genomic_DNA"/>
</dbReference>
<proteinExistence type="predicted"/>
<accession>A0A7W6SCI5</accession>
<feature type="region of interest" description="Disordered" evidence="2">
    <location>
        <begin position="106"/>
        <end position="145"/>
    </location>
</feature>
<evidence type="ECO:0000313" key="9">
    <source>
        <dbReference type="Proteomes" id="UP000576087"/>
    </source>
</evidence>
<dbReference type="AlphaFoldDB" id="A0A7W6SCI5"/>
<evidence type="ECO:0000256" key="2">
    <source>
        <dbReference type="SAM" id="MobiDB-lite"/>
    </source>
</evidence>
<comment type="caution">
    <text evidence="4">The sequence shown here is derived from an EMBL/GenBank/DDBJ whole genome shotgun (WGS) entry which is preliminary data.</text>
</comment>
<dbReference type="SUPFAM" id="SSF55174">
    <property type="entry name" value="Alpha-L RNA-binding motif"/>
    <property type="match status" value="1"/>
</dbReference>
<gene>
    <name evidence="5" type="ORF">GGE31_005031</name>
    <name evidence="4" type="ORF">GGE33_004999</name>
    <name evidence="6" type="ORF">GGE35_004955</name>
</gene>
<dbReference type="Pfam" id="PF01479">
    <property type="entry name" value="S4"/>
    <property type="match status" value="1"/>
</dbReference>
<dbReference type="PROSITE" id="PS50889">
    <property type="entry name" value="S4"/>
    <property type="match status" value="1"/>
</dbReference>
<dbReference type="Proteomes" id="UP000576087">
    <property type="component" value="Unassembled WGS sequence"/>
</dbReference>
<keyword evidence="1" id="KW-0694">RNA-binding</keyword>
<dbReference type="Gene3D" id="3.10.290.10">
    <property type="entry name" value="RNA-binding S4 domain"/>
    <property type="match status" value="1"/>
</dbReference>
<protein>
    <submittedName>
        <fullName evidence="4">Ribosome-associated heat shock protein Hsp15</fullName>
    </submittedName>
</protein>
<evidence type="ECO:0000313" key="4">
    <source>
        <dbReference type="EMBL" id="MBB4351220.1"/>
    </source>
</evidence>
<evidence type="ECO:0000313" key="6">
    <source>
        <dbReference type="EMBL" id="MBB4449104.1"/>
    </source>
</evidence>